<organism evidence="2 3">
    <name type="scientific">Vespula pensylvanica</name>
    <name type="common">Western yellow jacket</name>
    <name type="synonym">Wasp</name>
    <dbReference type="NCBI Taxonomy" id="30213"/>
    <lineage>
        <taxon>Eukaryota</taxon>
        <taxon>Metazoa</taxon>
        <taxon>Ecdysozoa</taxon>
        <taxon>Arthropoda</taxon>
        <taxon>Hexapoda</taxon>
        <taxon>Insecta</taxon>
        <taxon>Pterygota</taxon>
        <taxon>Neoptera</taxon>
        <taxon>Endopterygota</taxon>
        <taxon>Hymenoptera</taxon>
        <taxon>Apocrita</taxon>
        <taxon>Aculeata</taxon>
        <taxon>Vespoidea</taxon>
        <taxon>Vespidae</taxon>
        <taxon>Vespinae</taxon>
        <taxon>Vespula</taxon>
    </lineage>
</organism>
<evidence type="ECO:0000313" key="2">
    <source>
        <dbReference type="EMBL" id="KAF7415995.1"/>
    </source>
</evidence>
<gene>
    <name evidence="2" type="ORF">H0235_012587</name>
</gene>
<protein>
    <recommendedName>
        <fullName evidence="1">PiggyBac transposable element-derived protein domain-containing protein</fullName>
    </recommendedName>
</protein>
<reference evidence="2" key="1">
    <citation type="journal article" date="2020" name="G3 (Bethesda)">
        <title>High-Quality Assemblies for Three Invasive Social Wasps from the &lt;i&gt;Vespula&lt;/i&gt; Genus.</title>
        <authorList>
            <person name="Harrop T.W.R."/>
            <person name="Guhlin J."/>
            <person name="McLaughlin G.M."/>
            <person name="Permina E."/>
            <person name="Stockwell P."/>
            <person name="Gilligan J."/>
            <person name="Le Lec M.F."/>
            <person name="Gruber M.A.M."/>
            <person name="Quinn O."/>
            <person name="Lovegrove M."/>
            <person name="Duncan E.J."/>
            <person name="Remnant E.J."/>
            <person name="Van Eeckhoven J."/>
            <person name="Graham B."/>
            <person name="Knapp R.A."/>
            <person name="Langford K.W."/>
            <person name="Kronenberg Z."/>
            <person name="Press M.O."/>
            <person name="Eacker S.M."/>
            <person name="Wilson-Rankin E.E."/>
            <person name="Purcell J."/>
            <person name="Lester P.J."/>
            <person name="Dearden P.K."/>
        </authorList>
    </citation>
    <scope>NUCLEOTIDE SEQUENCE</scope>
    <source>
        <strain evidence="2">Volc-1</strain>
    </source>
</reference>
<dbReference type="AlphaFoldDB" id="A0A834U4B0"/>
<keyword evidence="3" id="KW-1185">Reference proteome</keyword>
<feature type="domain" description="PiggyBac transposable element-derived protein" evidence="1">
    <location>
        <begin position="2"/>
        <end position="61"/>
    </location>
</feature>
<dbReference type="Pfam" id="PF13843">
    <property type="entry name" value="DDE_Tnp_1_7"/>
    <property type="match status" value="1"/>
</dbReference>
<evidence type="ECO:0000313" key="3">
    <source>
        <dbReference type="Proteomes" id="UP000600918"/>
    </source>
</evidence>
<evidence type="ECO:0000259" key="1">
    <source>
        <dbReference type="Pfam" id="PF13843"/>
    </source>
</evidence>
<sequence>MFTDQYYTSFILAQELAQLKCYLTGTILTKRKKLPNEIKRSKFLTKSRGSLSKREDLYNRIMDCIASSLTI</sequence>
<comment type="caution">
    <text evidence="2">The sequence shown here is derived from an EMBL/GenBank/DDBJ whole genome shotgun (WGS) entry which is preliminary data.</text>
</comment>
<dbReference type="InterPro" id="IPR029526">
    <property type="entry name" value="PGBD"/>
</dbReference>
<name>A0A834U4B0_VESPE</name>
<dbReference type="EMBL" id="JACSDY010000011">
    <property type="protein sequence ID" value="KAF7415995.1"/>
    <property type="molecule type" value="Genomic_DNA"/>
</dbReference>
<proteinExistence type="predicted"/>
<dbReference type="Proteomes" id="UP000600918">
    <property type="component" value="Unassembled WGS sequence"/>
</dbReference>
<accession>A0A834U4B0</accession>